<dbReference type="AlphaFoldDB" id="A0A8J5JLB1"/>
<evidence type="ECO:0000313" key="3">
    <source>
        <dbReference type="Proteomes" id="UP000747542"/>
    </source>
</evidence>
<feature type="non-terminal residue" evidence="2">
    <location>
        <position position="1"/>
    </location>
</feature>
<protein>
    <submittedName>
        <fullName evidence="2">Uncharacterized protein</fullName>
    </submittedName>
</protein>
<organism evidence="2 3">
    <name type="scientific">Homarus americanus</name>
    <name type="common">American lobster</name>
    <dbReference type="NCBI Taxonomy" id="6706"/>
    <lineage>
        <taxon>Eukaryota</taxon>
        <taxon>Metazoa</taxon>
        <taxon>Ecdysozoa</taxon>
        <taxon>Arthropoda</taxon>
        <taxon>Crustacea</taxon>
        <taxon>Multicrustacea</taxon>
        <taxon>Malacostraca</taxon>
        <taxon>Eumalacostraca</taxon>
        <taxon>Eucarida</taxon>
        <taxon>Decapoda</taxon>
        <taxon>Pleocyemata</taxon>
        <taxon>Astacidea</taxon>
        <taxon>Nephropoidea</taxon>
        <taxon>Nephropidae</taxon>
        <taxon>Homarus</taxon>
    </lineage>
</organism>
<name>A0A8J5JLB1_HOMAM</name>
<evidence type="ECO:0000313" key="2">
    <source>
        <dbReference type="EMBL" id="KAG7155244.1"/>
    </source>
</evidence>
<dbReference type="EMBL" id="JAHLQT010042381">
    <property type="protein sequence ID" value="KAG7155244.1"/>
    <property type="molecule type" value="Genomic_DNA"/>
</dbReference>
<comment type="caution">
    <text evidence="2">The sequence shown here is derived from an EMBL/GenBank/DDBJ whole genome shotgun (WGS) entry which is preliminary data.</text>
</comment>
<feature type="region of interest" description="Disordered" evidence="1">
    <location>
        <begin position="93"/>
        <end position="115"/>
    </location>
</feature>
<keyword evidence="3" id="KW-1185">Reference proteome</keyword>
<dbReference type="Proteomes" id="UP000747542">
    <property type="component" value="Unassembled WGS sequence"/>
</dbReference>
<gene>
    <name evidence="2" type="ORF">Hamer_G022466</name>
</gene>
<proteinExistence type="predicted"/>
<evidence type="ECO:0000256" key="1">
    <source>
        <dbReference type="SAM" id="MobiDB-lite"/>
    </source>
</evidence>
<accession>A0A8J5JLB1</accession>
<reference evidence="2" key="1">
    <citation type="journal article" date="2021" name="Sci. Adv.">
        <title>The American lobster genome reveals insights on longevity, neural, and immune adaptations.</title>
        <authorList>
            <person name="Polinski J.M."/>
            <person name="Zimin A.V."/>
            <person name="Clark K.F."/>
            <person name="Kohn A.B."/>
            <person name="Sadowski N."/>
            <person name="Timp W."/>
            <person name="Ptitsyn A."/>
            <person name="Khanna P."/>
            <person name="Romanova D.Y."/>
            <person name="Williams P."/>
            <person name="Greenwood S.J."/>
            <person name="Moroz L.L."/>
            <person name="Walt D.R."/>
            <person name="Bodnar A.G."/>
        </authorList>
    </citation>
    <scope>NUCLEOTIDE SEQUENCE</scope>
    <source>
        <strain evidence="2">GMGI-L3</strain>
    </source>
</reference>
<sequence length="133" mass="14864">VDGRHQHRLRHQRILLLRHDNQEKVSPVTMTAQKLVLALSLLCVWLECEAKSFDINGVIALQDEELQELFSERLNGTIPPPVVPADNFTIDIPEPKDFDNTNTRPRGGDAGEDSFNSASRACRKFNAGVVSLC</sequence>